<feature type="compositionally biased region" description="Basic and acidic residues" evidence="1">
    <location>
        <begin position="86"/>
        <end position="99"/>
    </location>
</feature>
<sequence>MNRARKMDAAAKAYGTSLNCNLFTGPDLLQSLPGVLMKFRQHQIAVTADIKKMFLQIEIRKKDHGALRFSSSSAIYVKSRTILQHGRGDIPKPLHERLSQKLPKHSRSGPDCERSRSRPPPSPPRTTEVDLQ</sequence>
<comment type="caution">
    <text evidence="2">The sequence shown here is derived from an EMBL/GenBank/DDBJ whole genome shotgun (WGS) entry which is preliminary data.</text>
</comment>
<evidence type="ECO:0000313" key="2">
    <source>
        <dbReference type="EMBL" id="GBP33500.1"/>
    </source>
</evidence>
<gene>
    <name evidence="2" type="ORF">EVAR_23903_1</name>
</gene>
<dbReference type="AlphaFoldDB" id="A0A4C1V4R6"/>
<evidence type="ECO:0000256" key="1">
    <source>
        <dbReference type="SAM" id="MobiDB-lite"/>
    </source>
</evidence>
<dbReference type="STRING" id="151549.A0A4C1V4R6"/>
<dbReference type="PANTHER" id="PTHR47331">
    <property type="entry name" value="PHD-TYPE DOMAIN-CONTAINING PROTEIN"/>
    <property type="match status" value="1"/>
</dbReference>
<dbReference type="EMBL" id="BGZK01000274">
    <property type="protein sequence ID" value="GBP33500.1"/>
    <property type="molecule type" value="Genomic_DNA"/>
</dbReference>
<proteinExistence type="predicted"/>
<reference evidence="2 3" key="1">
    <citation type="journal article" date="2019" name="Commun. Biol.">
        <title>The bagworm genome reveals a unique fibroin gene that provides high tensile strength.</title>
        <authorList>
            <person name="Kono N."/>
            <person name="Nakamura H."/>
            <person name="Ohtoshi R."/>
            <person name="Tomita M."/>
            <person name="Numata K."/>
            <person name="Arakawa K."/>
        </authorList>
    </citation>
    <scope>NUCLEOTIDE SEQUENCE [LARGE SCALE GENOMIC DNA]</scope>
</reference>
<dbReference type="OrthoDB" id="6434680at2759"/>
<keyword evidence="3" id="KW-1185">Reference proteome</keyword>
<name>A0A4C1V4R6_EUMVA</name>
<organism evidence="2 3">
    <name type="scientific">Eumeta variegata</name>
    <name type="common">Bagworm moth</name>
    <name type="synonym">Eumeta japonica</name>
    <dbReference type="NCBI Taxonomy" id="151549"/>
    <lineage>
        <taxon>Eukaryota</taxon>
        <taxon>Metazoa</taxon>
        <taxon>Ecdysozoa</taxon>
        <taxon>Arthropoda</taxon>
        <taxon>Hexapoda</taxon>
        <taxon>Insecta</taxon>
        <taxon>Pterygota</taxon>
        <taxon>Neoptera</taxon>
        <taxon>Endopterygota</taxon>
        <taxon>Lepidoptera</taxon>
        <taxon>Glossata</taxon>
        <taxon>Ditrysia</taxon>
        <taxon>Tineoidea</taxon>
        <taxon>Psychidae</taxon>
        <taxon>Oiketicinae</taxon>
        <taxon>Eumeta</taxon>
    </lineage>
</organism>
<accession>A0A4C1V4R6</accession>
<dbReference type="Proteomes" id="UP000299102">
    <property type="component" value="Unassembled WGS sequence"/>
</dbReference>
<protein>
    <submittedName>
        <fullName evidence="2">Uncharacterized protein</fullName>
    </submittedName>
</protein>
<evidence type="ECO:0000313" key="3">
    <source>
        <dbReference type="Proteomes" id="UP000299102"/>
    </source>
</evidence>
<feature type="region of interest" description="Disordered" evidence="1">
    <location>
        <begin position="86"/>
        <end position="132"/>
    </location>
</feature>